<dbReference type="Gene3D" id="4.10.240.10">
    <property type="entry name" value="Zn(2)-C6 fungal-type DNA-binding domain"/>
    <property type="match status" value="1"/>
</dbReference>
<evidence type="ECO:0000256" key="5">
    <source>
        <dbReference type="ARBA" id="ARBA00023242"/>
    </source>
</evidence>
<protein>
    <submittedName>
        <fullName evidence="7">Unplaced genomic scaffold supercont1.1, whole genome shotgun sequence</fullName>
    </submittedName>
</protein>
<evidence type="ECO:0000256" key="3">
    <source>
        <dbReference type="ARBA" id="ARBA00023125"/>
    </source>
</evidence>
<keyword evidence="3" id="KW-0238">DNA-binding</keyword>
<dbReference type="InterPro" id="IPR001138">
    <property type="entry name" value="Zn2Cys6_DnaBD"/>
</dbReference>
<dbReference type="CDD" id="cd12148">
    <property type="entry name" value="fungal_TF_MHR"/>
    <property type="match status" value="1"/>
</dbReference>
<dbReference type="InterPro" id="IPR036864">
    <property type="entry name" value="Zn2-C6_fun-type_DNA-bd_sf"/>
</dbReference>
<dbReference type="InterPro" id="IPR053181">
    <property type="entry name" value="EcdB-like_regulator"/>
</dbReference>
<evidence type="ECO:0000313" key="7">
    <source>
        <dbReference type="EMBL" id="KIW86442.1"/>
    </source>
</evidence>
<dbReference type="HOGENOM" id="CLU_004835_3_0_1"/>
<feature type="domain" description="Zn(2)-C6 fungal-type" evidence="6">
    <location>
        <begin position="11"/>
        <end position="60"/>
    </location>
</feature>
<dbReference type="GeneID" id="25301329"/>
<dbReference type="InterPro" id="IPR007219">
    <property type="entry name" value="XnlR_reg_dom"/>
</dbReference>
<dbReference type="CDD" id="cd00067">
    <property type="entry name" value="GAL4"/>
    <property type="match status" value="1"/>
</dbReference>
<dbReference type="VEuPathDB" id="FungiDB:Z517_01839"/>
<dbReference type="GO" id="GO:0006351">
    <property type="term" value="P:DNA-templated transcription"/>
    <property type="evidence" value="ECO:0007669"/>
    <property type="project" value="InterPro"/>
</dbReference>
<dbReference type="EMBL" id="KN846969">
    <property type="protein sequence ID" value="KIW86442.1"/>
    <property type="molecule type" value="Genomic_DNA"/>
</dbReference>
<name>A0A0D2FIE1_9EURO</name>
<evidence type="ECO:0000256" key="2">
    <source>
        <dbReference type="ARBA" id="ARBA00023015"/>
    </source>
</evidence>
<dbReference type="Proteomes" id="UP000053029">
    <property type="component" value="Unassembled WGS sequence"/>
</dbReference>
<gene>
    <name evidence="7" type="ORF">Z517_01839</name>
</gene>
<sequence length="654" mass="73475">MSTNPKRGRLACISCRLRWVKCHQYEQHPALTRLITRKRRCDGRGLPCRSCQNRGLDCTYQDPAVHKYNAVSATRPIHHVAELMLPRDENTAIEILARRLDTIENILQRQVTTLEALQSHLIQSLPPETNLGRRHSELAQGNVASRSYESPRRSLSTLSLALQDDPLSQPDLEAIPPLTIPLGHQTGAGSLLALPQLRHLIGDFPEDFFFEVENRRPPPAAMQVIVDASHVPVDEDQPISRTTADEYFRKFLDLVHPLHPFLDPRHLTGEYKVAMGKGLGRDNQSAKLLALLALGATASDPVGNQSGPCSGDRLVQKALRILFRSWSLSFRGDIQLCQGLILGSLYFTYSVEPLMAWRLIHMAATNIQQMLIRCNDMSSTDVEIQEITRLSWVCFTIECDIQADFHQPRSGIELLVDSIPFPRYGESPTADNLYSLAEISVRLLQNRIHRAVYFADSLAIYAGRGLDTLATPRLRPGPSNSLFRVCEELDRQLETWYNALPEAIKPDLASDLHDGKNGCLLRLRYWSSKQNIYRPFVLYVTSQMSDRTAAIPPSVLEKCHSCLCACRAYILTAGHLLSHRSPYTYSAAQYCFTCLLVISLAFQSPALRGFVTDVEMLQGRTVEMLRIWGWPGSALECALQIACSIATKQRYCMG</sequence>
<dbReference type="GO" id="GO:0000981">
    <property type="term" value="F:DNA-binding transcription factor activity, RNA polymerase II-specific"/>
    <property type="evidence" value="ECO:0007669"/>
    <property type="project" value="InterPro"/>
</dbReference>
<evidence type="ECO:0000313" key="8">
    <source>
        <dbReference type="Proteomes" id="UP000053029"/>
    </source>
</evidence>
<reference evidence="7 8" key="1">
    <citation type="submission" date="2015-01" db="EMBL/GenBank/DDBJ databases">
        <title>The Genome Sequence of Fonsecaea pedrosoi CBS 271.37.</title>
        <authorList>
            <consortium name="The Broad Institute Genomics Platform"/>
            <person name="Cuomo C."/>
            <person name="de Hoog S."/>
            <person name="Gorbushina A."/>
            <person name="Stielow B."/>
            <person name="Teixiera M."/>
            <person name="Abouelleil A."/>
            <person name="Chapman S.B."/>
            <person name="Priest M."/>
            <person name="Young S.K."/>
            <person name="Wortman J."/>
            <person name="Nusbaum C."/>
            <person name="Birren B."/>
        </authorList>
    </citation>
    <scope>NUCLEOTIDE SEQUENCE [LARGE SCALE GENOMIC DNA]</scope>
    <source>
        <strain evidence="7 8">CBS 271.37</strain>
    </source>
</reference>
<keyword evidence="1" id="KW-0479">Metal-binding</keyword>
<dbReference type="GO" id="GO:0008270">
    <property type="term" value="F:zinc ion binding"/>
    <property type="evidence" value="ECO:0007669"/>
    <property type="project" value="InterPro"/>
</dbReference>
<dbReference type="SMART" id="SM00066">
    <property type="entry name" value="GAL4"/>
    <property type="match status" value="1"/>
</dbReference>
<keyword evidence="2" id="KW-0805">Transcription regulation</keyword>
<dbReference type="Pfam" id="PF00172">
    <property type="entry name" value="Zn_clus"/>
    <property type="match status" value="1"/>
</dbReference>
<keyword evidence="5" id="KW-0539">Nucleus</keyword>
<dbReference type="PANTHER" id="PTHR47785">
    <property type="entry name" value="ZN(II)2CYS6 TRANSCRIPTION FACTOR (EUROFUNG)-RELATED-RELATED"/>
    <property type="match status" value="1"/>
</dbReference>
<evidence type="ECO:0000259" key="6">
    <source>
        <dbReference type="PROSITE" id="PS50048"/>
    </source>
</evidence>
<dbReference type="Pfam" id="PF04082">
    <property type="entry name" value="Fungal_trans"/>
    <property type="match status" value="1"/>
</dbReference>
<dbReference type="OrthoDB" id="4685598at2759"/>
<dbReference type="AlphaFoldDB" id="A0A0D2FIE1"/>
<evidence type="ECO:0000256" key="4">
    <source>
        <dbReference type="ARBA" id="ARBA00023163"/>
    </source>
</evidence>
<proteinExistence type="predicted"/>
<accession>A0A0D2FIE1</accession>
<evidence type="ECO:0000256" key="1">
    <source>
        <dbReference type="ARBA" id="ARBA00022723"/>
    </source>
</evidence>
<dbReference type="RefSeq" id="XP_013290250.1">
    <property type="nucleotide sequence ID" value="XM_013434796.1"/>
</dbReference>
<organism evidence="7 8">
    <name type="scientific">Fonsecaea pedrosoi CBS 271.37</name>
    <dbReference type="NCBI Taxonomy" id="1442368"/>
    <lineage>
        <taxon>Eukaryota</taxon>
        <taxon>Fungi</taxon>
        <taxon>Dikarya</taxon>
        <taxon>Ascomycota</taxon>
        <taxon>Pezizomycotina</taxon>
        <taxon>Eurotiomycetes</taxon>
        <taxon>Chaetothyriomycetidae</taxon>
        <taxon>Chaetothyriales</taxon>
        <taxon>Herpotrichiellaceae</taxon>
        <taxon>Fonsecaea</taxon>
    </lineage>
</organism>
<keyword evidence="8" id="KW-1185">Reference proteome</keyword>
<dbReference type="PROSITE" id="PS50048">
    <property type="entry name" value="ZN2_CY6_FUNGAL_2"/>
    <property type="match status" value="1"/>
</dbReference>
<keyword evidence="4" id="KW-0804">Transcription</keyword>
<dbReference type="GO" id="GO:0003677">
    <property type="term" value="F:DNA binding"/>
    <property type="evidence" value="ECO:0007669"/>
    <property type="project" value="UniProtKB-KW"/>
</dbReference>